<dbReference type="PANTHER" id="PTHR21075:SF0">
    <property type="entry name" value="ANAEROBIC RIBONUCLEOSIDE-TRIPHOSPHATE REDUCTASE"/>
    <property type="match status" value="1"/>
</dbReference>
<dbReference type="CDD" id="cd01675">
    <property type="entry name" value="RNR_III"/>
    <property type="match status" value="1"/>
</dbReference>
<dbReference type="GO" id="GO:0009265">
    <property type="term" value="P:2'-deoxyribonucleotide biosynthetic process"/>
    <property type="evidence" value="ECO:0007669"/>
    <property type="project" value="TreeGrafter"/>
</dbReference>
<comment type="caution">
    <text evidence="5">The sequence shown here is derived from an EMBL/GenBank/DDBJ whole genome shotgun (WGS) entry which is preliminary data.</text>
</comment>
<dbReference type="Pfam" id="PF03477">
    <property type="entry name" value="ATP-cone"/>
    <property type="match status" value="1"/>
</dbReference>
<dbReference type="NCBIfam" id="TIGR02487">
    <property type="entry name" value="NrdD"/>
    <property type="match status" value="1"/>
</dbReference>
<dbReference type="EMBL" id="JACHHY010000015">
    <property type="protein sequence ID" value="MBB5019286.1"/>
    <property type="molecule type" value="Genomic_DNA"/>
</dbReference>
<keyword evidence="5" id="KW-0560">Oxidoreductase</keyword>
<gene>
    <name evidence="5" type="ORF">HNQ59_002584</name>
</gene>
<protein>
    <submittedName>
        <fullName evidence="5">Ribonucleoside-triphosphate reductase</fullName>
        <ecNumber evidence="5">1.17.4.2</ecNumber>
    </submittedName>
</protein>
<keyword evidence="1 3" id="KW-0547">Nucleotide-binding</keyword>
<dbReference type="GO" id="GO:0031250">
    <property type="term" value="C:anaerobic ribonucleoside-triphosphate reductase complex"/>
    <property type="evidence" value="ECO:0007669"/>
    <property type="project" value="TreeGrafter"/>
</dbReference>
<dbReference type="GO" id="GO:0004748">
    <property type="term" value="F:ribonucleoside-diphosphate reductase activity, thioredoxin disulfide as acceptor"/>
    <property type="evidence" value="ECO:0007669"/>
    <property type="project" value="TreeGrafter"/>
</dbReference>
<accession>A0A840MS96</accession>
<dbReference type="RefSeq" id="WP_184039876.1">
    <property type="nucleotide sequence ID" value="NZ_JACHHY010000015.1"/>
</dbReference>
<reference evidence="5 6" key="1">
    <citation type="submission" date="2020-08" db="EMBL/GenBank/DDBJ databases">
        <title>Genomic Encyclopedia of Type Strains, Phase IV (KMG-IV): sequencing the most valuable type-strain genomes for metagenomic binning, comparative biology and taxonomic classification.</title>
        <authorList>
            <person name="Goeker M."/>
        </authorList>
    </citation>
    <scope>NUCLEOTIDE SEQUENCE [LARGE SCALE GENOMIC DNA]</scope>
    <source>
        <strain evidence="5 6">DSM 27165</strain>
    </source>
</reference>
<feature type="domain" description="ATP-cone" evidence="4">
    <location>
        <begin position="9"/>
        <end position="101"/>
    </location>
</feature>
<evidence type="ECO:0000256" key="2">
    <source>
        <dbReference type="ARBA" id="ARBA00022840"/>
    </source>
</evidence>
<evidence type="ECO:0000313" key="5">
    <source>
        <dbReference type="EMBL" id="MBB5019286.1"/>
    </source>
</evidence>
<organism evidence="5 6">
    <name type="scientific">Chitinivorax tropicus</name>
    <dbReference type="NCBI Taxonomy" id="714531"/>
    <lineage>
        <taxon>Bacteria</taxon>
        <taxon>Pseudomonadati</taxon>
        <taxon>Pseudomonadota</taxon>
        <taxon>Betaproteobacteria</taxon>
        <taxon>Chitinivorax</taxon>
    </lineage>
</organism>
<name>A0A840MS96_9PROT</name>
<evidence type="ECO:0000259" key="4">
    <source>
        <dbReference type="PROSITE" id="PS51161"/>
    </source>
</evidence>
<dbReference type="InterPro" id="IPR012833">
    <property type="entry name" value="NrdD"/>
</dbReference>
<dbReference type="AlphaFoldDB" id="A0A840MS96"/>
<dbReference type="Pfam" id="PF13597">
    <property type="entry name" value="NRDD"/>
    <property type="match status" value="1"/>
</dbReference>
<dbReference type="Gene3D" id="3.20.70.20">
    <property type="match status" value="1"/>
</dbReference>
<keyword evidence="2 3" id="KW-0067">ATP-binding</keyword>
<dbReference type="GO" id="GO:0006260">
    <property type="term" value="P:DNA replication"/>
    <property type="evidence" value="ECO:0007669"/>
    <property type="project" value="InterPro"/>
</dbReference>
<evidence type="ECO:0000313" key="6">
    <source>
        <dbReference type="Proteomes" id="UP000575898"/>
    </source>
</evidence>
<keyword evidence="6" id="KW-1185">Reference proteome</keyword>
<dbReference type="SUPFAM" id="SSF51998">
    <property type="entry name" value="PFL-like glycyl radical enzymes"/>
    <property type="match status" value="1"/>
</dbReference>
<evidence type="ECO:0000256" key="1">
    <source>
        <dbReference type="ARBA" id="ARBA00022741"/>
    </source>
</evidence>
<dbReference type="GO" id="GO:0005524">
    <property type="term" value="F:ATP binding"/>
    <property type="evidence" value="ECO:0007669"/>
    <property type="project" value="UniProtKB-UniRule"/>
</dbReference>
<dbReference type="GO" id="GO:0008998">
    <property type="term" value="F:ribonucleoside-triphosphate reductase (thioredoxin) activity"/>
    <property type="evidence" value="ECO:0007669"/>
    <property type="project" value="UniProtKB-EC"/>
</dbReference>
<dbReference type="PROSITE" id="PS51161">
    <property type="entry name" value="ATP_CONE"/>
    <property type="match status" value="1"/>
</dbReference>
<dbReference type="InterPro" id="IPR005144">
    <property type="entry name" value="ATP-cone_dom"/>
</dbReference>
<dbReference type="Proteomes" id="UP000575898">
    <property type="component" value="Unassembled WGS sequence"/>
</dbReference>
<proteinExistence type="predicted"/>
<sequence>MSPVVSLPSEVIKRDGRHVPFDAGKIRQALAKASQASGEFGVAECERLTSQVVIALTRHFRRDPMQIEAIQDRVEQALLAAGYVATARAYIVYREQHAALRQDHRTLVDVARSINEYLDQQDWRVNANANQGYSLGGLILNVSGKVVANYWLSHVYPPAVGQAHREADLHIHDLDMLSGYCAGWSLRTLLHEGLNGVPGKVEATPPKHLSSAIGQIVNFLGTLQNEWAGAQAFSSFDTYMAPFIRKDGLGHAEVKQAMQELIYNLNVPSRWGTQTPFTNLTFDWVCPADLREQVPYVGGEEMPFTYGELQAEMDLINQTYIEVMMEGDAKGRVFTFPIPTYNITPDFDWDSPNAQRLFEMTAKYGLPYFQNFLNSELQPHMIRSMCCRLQLDLRELLKRGNGLFGSAEQTGSLGVVTLNCARIGYQYRGDEQGLFQQIDHLLVLGKQSLEIKRKVIQRHIDNGLFPYTKRYLGTLRNHFSTLGVNGINEMIRNFTQDAHDITTDWGHAFACRVLDHIRDRIVAFQEETGHLYNLEATPAEGTTYRFAKEDKKRFPDILQAGTPAQPYYTNSSQLPVGFTDDPFEALARQDALQRKYTGGTVLHLYMNERVSSAEACKQLVKRALSRFRLPYLTITPTFSICPRHGYLAGEHEFCPICDATLLAEQQAKSCQC</sequence>
<dbReference type="NCBIfam" id="NF006126">
    <property type="entry name" value="PRK08270.1"/>
    <property type="match status" value="1"/>
</dbReference>
<evidence type="ECO:0000256" key="3">
    <source>
        <dbReference type="PROSITE-ProRule" id="PRU00492"/>
    </source>
</evidence>
<dbReference type="EC" id="1.17.4.2" evidence="5"/>
<dbReference type="PANTHER" id="PTHR21075">
    <property type="entry name" value="ANAEROBIC RIBONUCLEOSIDE-TRIPHOSPHATE REDUCTASE"/>
    <property type="match status" value="1"/>
</dbReference>